<reference evidence="1" key="1">
    <citation type="journal article" date="2013" name="Environ. Microbiol.">
        <title>Microbiota from the distal guts of lean and obese adolescents exhibit partial functional redundancy besides clear differences in community structure.</title>
        <authorList>
            <person name="Ferrer M."/>
            <person name="Ruiz A."/>
            <person name="Lanza F."/>
            <person name="Haange S.B."/>
            <person name="Oberbach A."/>
            <person name="Till H."/>
            <person name="Bargiela R."/>
            <person name="Campoy C."/>
            <person name="Segura M.T."/>
            <person name="Richter M."/>
            <person name="von Bergen M."/>
            <person name="Seifert J."/>
            <person name="Suarez A."/>
        </authorList>
    </citation>
    <scope>NUCLEOTIDE SEQUENCE</scope>
</reference>
<sequence length="58" mass="6979">KEILSIYSQAVPYLEVAHEIMPQNPDPVQLLKTLCYRLRDEPGMMEKYEKYNELYKQM</sequence>
<evidence type="ECO:0000313" key="1">
    <source>
        <dbReference type="EMBL" id="EKC61292.1"/>
    </source>
</evidence>
<organism evidence="1">
    <name type="scientific">human gut metagenome</name>
    <dbReference type="NCBI Taxonomy" id="408170"/>
    <lineage>
        <taxon>unclassified sequences</taxon>
        <taxon>metagenomes</taxon>
        <taxon>organismal metagenomes</taxon>
    </lineage>
</organism>
<dbReference type="AlphaFoldDB" id="K1SKZ0"/>
<proteinExistence type="predicted"/>
<feature type="non-terminal residue" evidence="1">
    <location>
        <position position="1"/>
    </location>
</feature>
<comment type="caution">
    <text evidence="1">The sequence shown here is derived from an EMBL/GenBank/DDBJ whole genome shotgun (WGS) entry which is preliminary data.</text>
</comment>
<dbReference type="EMBL" id="AJWY01008407">
    <property type="protein sequence ID" value="EKC61292.1"/>
    <property type="molecule type" value="Genomic_DNA"/>
</dbReference>
<accession>K1SKZ0</accession>
<protein>
    <submittedName>
        <fullName evidence="1">Uncharacterized protein</fullName>
    </submittedName>
</protein>
<name>K1SKZ0_9ZZZZ</name>
<gene>
    <name evidence="1" type="ORF">LEA_12424</name>
</gene>